<name>A0A2V0PC85_9CHLO</name>
<dbReference type="SMART" id="SM00164">
    <property type="entry name" value="TBC"/>
    <property type="match status" value="1"/>
</dbReference>
<dbReference type="FunFam" id="1.10.8.270:FF:000026">
    <property type="entry name" value="TBC (Tre-2/Bub2/Cdc16) domain family"/>
    <property type="match status" value="1"/>
</dbReference>
<sequence>MASGETGVFDLYGFELTVTPQDKADRYVCAQYAQRREAKWEPFVKAQALPDARRLKRFVRKGVPPVLRGWVWWHTSGAAAFRERYGHGHYASMVAAGEERPCVRQIDLDLPRTFPRNAWVSSPDGVAALRRVLLAYCAHNPGVGYCQGMNFLAALLLLAVEKDDERCFWLLVALLEGILYPKTYAPNLDGCHVEMRVLGQLLATKAPKLSRHLNSIGCEASMFATDWFLVLFATTLPSETAARVWDCLFLEGPKVVFRVGVALLEMHAPLLMRKDNAGEVLKALKDACARVHNRDALMAAAFQGVGSFPMARIRELRARHQREVDDMLAARAAAKRKGSLRSAISQAQAMRASGTSGGGAA</sequence>
<dbReference type="SUPFAM" id="SSF47923">
    <property type="entry name" value="Ypt/Rab-GAP domain of gyp1p"/>
    <property type="match status" value="2"/>
</dbReference>
<dbReference type="InterPro" id="IPR035969">
    <property type="entry name" value="Rab-GAP_TBC_sf"/>
</dbReference>
<dbReference type="Pfam" id="PF00566">
    <property type="entry name" value="RabGAP-TBC"/>
    <property type="match status" value="1"/>
</dbReference>
<dbReference type="Proteomes" id="UP000247498">
    <property type="component" value="Unassembled WGS sequence"/>
</dbReference>
<dbReference type="InterPro" id="IPR000195">
    <property type="entry name" value="Rab-GAP-TBC_dom"/>
</dbReference>
<dbReference type="Gene3D" id="1.10.8.270">
    <property type="entry name" value="putative rabgap domain of human tbc1 domain family member 14 like domains"/>
    <property type="match status" value="1"/>
</dbReference>
<comment type="caution">
    <text evidence="2">The sequence shown here is derived from an EMBL/GenBank/DDBJ whole genome shotgun (WGS) entry which is preliminary data.</text>
</comment>
<dbReference type="GO" id="GO:0005096">
    <property type="term" value="F:GTPase activator activity"/>
    <property type="evidence" value="ECO:0007669"/>
    <property type="project" value="TreeGrafter"/>
</dbReference>
<proteinExistence type="predicted"/>
<evidence type="ECO:0000313" key="3">
    <source>
        <dbReference type="Proteomes" id="UP000247498"/>
    </source>
</evidence>
<dbReference type="InterPro" id="IPR050302">
    <property type="entry name" value="Rab_GAP_TBC_domain"/>
</dbReference>
<organism evidence="2 3">
    <name type="scientific">Raphidocelis subcapitata</name>
    <dbReference type="NCBI Taxonomy" id="307507"/>
    <lineage>
        <taxon>Eukaryota</taxon>
        <taxon>Viridiplantae</taxon>
        <taxon>Chlorophyta</taxon>
        <taxon>core chlorophytes</taxon>
        <taxon>Chlorophyceae</taxon>
        <taxon>CS clade</taxon>
        <taxon>Sphaeropleales</taxon>
        <taxon>Selenastraceae</taxon>
        <taxon>Raphidocelis</taxon>
    </lineage>
</organism>
<dbReference type="GO" id="GO:0031267">
    <property type="term" value="F:small GTPase binding"/>
    <property type="evidence" value="ECO:0007669"/>
    <property type="project" value="TreeGrafter"/>
</dbReference>
<evidence type="ECO:0000313" key="2">
    <source>
        <dbReference type="EMBL" id="GBF94787.1"/>
    </source>
</evidence>
<dbReference type="FunCoup" id="A0A2V0PC85">
    <property type="interactions" value="916"/>
</dbReference>
<dbReference type="AlphaFoldDB" id="A0A2V0PC85"/>
<dbReference type="PROSITE" id="PS50086">
    <property type="entry name" value="TBC_RABGAP"/>
    <property type="match status" value="1"/>
</dbReference>
<dbReference type="OrthoDB" id="294251at2759"/>
<dbReference type="EMBL" id="BDRX01000056">
    <property type="protein sequence ID" value="GBF94787.1"/>
    <property type="molecule type" value="Genomic_DNA"/>
</dbReference>
<feature type="domain" description="Rab-GAP TBC" evidence="1">
    <location>
        <begin position="62"/>
        <end position="252"/>
    </location>
</feature>
<dbReference type="Gene3D" id="1.10.472.80">
    <property type="entry name" value="Ypt/Rab-GAP domain of gyp1p, domain 3"/>
    <property type="match status" value="1"/>
</dbReference>
<accession>A0A2V0PC85</accession>
<evidence type="ECO:0000259" key="1">
    <source>
        <dbReference type="PROSITE" id="PS50086"/>
    </source>
</evidence>
<dbReference type="STRING" id="307507.A0A2V0PC85"/>
<dbReference type="InParanoid" id="A0A2V0PC85"/>
<dbReference type="PANTHER" id="PTHR47219">
    <property type="entry name" value="RAB GTPASE-ACTIVATING PROTEIN 1-LIKE"/>
    <property type="match status" value="1"/>
</dbReference>
<reference evidence="2 3" key="1">
    <citation type="journal article" date="2018" name="Sci. Rep.">
        <title>Raphidocelis subcapitata (=Pseudokirchneriella subcapitata) provides an insight into genome evolution and environmental adaptations in the Sphaeropleales.</title>
        <authorList>
            <person name="Suzuki S."/>
            <person name="Yamaguchi H."/>
            <person name="Nakajima N."/>
            <person name="Kawachi M."/>
        </authorList>
    </citation>
    <scope>NUCLEOTIDE SEQUENCE [LARGE SCALE GENOMIC DNA]</scope>
    <source>
        <strain evidence="2 3">NIES-35</strain>
    </source>
</reference>
<gene>
    <name evidence="2" type="ORF">Rsub_07959</name>
</gene>
<keyword evidence="3" id="KW-1185">Reference proteome</keyword>
<protein>
    <recommendedName>
        <fullName evidence="1">Rab-GAP TBC domain-containing protein</fullName>
    </recommendedName>
</protein>
<dbReference type="PANTHER" id="PTHR47219:SF20">
    <property type="entry name" value="TBC1 DOMAIN FAMILY MEMBER 2B"/>
    <property type="match status" value="1"/>
</dbReference>